<dbReference type="InterPro" id="IPR015424">
    <property type="entry name" value="PyrdxlP-dep_Trfase"/>
</dbReference>
<dbReference type="Gene3D" id="3.40.640.10">
    <property type="entry name" value="Type I PLP-dependent aspartate aminotransferase-like (Major domain)"/>
    <property type="match status" value="1"/>
</dbReference>
<organism evidence="2 3">
    <name type="scientific">Nibrella saemangeumensis</name>
    <dbReference type="NCBI Taxonomy" id="1084526"/>
    <lineage>
        <taxon>Bacteria</taxon>
        <taxon>Pseudomonadati</taxon>
        <taxon>Bacteroidota</taxon>
        <taxon>Cytophagia</taxon>
        <taxon>Cytophagales</taxon>
        <taxon>Spirosomataceae</taxon>
        <taxon>Nibrella</taxon>
    </lineage>
</organism>
<dbReference type="PANTHER" id="PTHR30244">
    <property type="entry name" value="TRANSAMINASE"/>
    <property type="match status" value="1"/>
</dbReference>
<keyword evidence="2" id="KW-0032">Aminotransferase</keyword>
<protein>
    <submittedName>
        <fullName evidence="2">DegT/DnrJ/EryC1/StrS family aminotransferase</fullName>
    </submittedName>
</protein>
<gene>
    <name evidence="2" type="ORF">GCM10023189_27740</name>
</gene>
<reference evidence="3" key="1">
    <citation type="journal article" date="2019" name="Int. J. Syst. Evol. Microbiol.">
        <title>The Global Catalogue of Microorganisms (GCM) 10K type strain sequencing project: providing services to taxonomists for standard genome sequencing and annotation.</title>
        <authorList>
            <consortium name="The Broad Institute Genomics Platform"/>
            <consortium name="The Broad Institute Genome Sequencing Center for Infectious Disease"/>
            <person name="Wu L."/>
            <person name="Ma J."/>
        </authorList>
    </citation>
    <scope>NUCLEOTIDE SEQUENCE [LARGE SCALE GENOMIC DNA]</scope>
    <source>
        <strain evidence="3">JCM 17927</strain>
    </source>
</reference>
<comment type="caution">
    <text evidence="2">The sequence shown here is derived from an EMBL/GenBank/DDBJ whole genome shotgun (WGS) entry which is preliminary data.</text>
</comment>
<dbReference type="EMBL" id="BAABHD010000029">
    <property type="protein sequence ID" value="GAA4457284.1"/>
    <property type="molecule type" value="Genomic_DNA"/>
</dbReference>
<keyword evidence="2" id="KW-0808">Transferase</keyword>
<evidence type="ECO:0000313" key="3">
    <source>
        <dbReference type="Proteomes" id="UP001501175"/>
    </source>
</evidence>
<dbReference type="SUPFAM" id="SSF53383">
    <property type="entry name" value="PLP-dependent transferases"/>
    <property type="match status" value="1"/>
</dbReference>
<dbReference type="GO" id="GO:0008483">
    <property type="term" value="F:transaminase activity"/>
    <property type="evidence" value="ECO:0007669"/>
    <property type="project" value="UniProtKB-KW"/>
</dbReference>
<comment type="similarity">
    <text evidence="1">Belongs to the DegT/DnrJ/EryC1 family.</text>
</comment>
<keyword evidence="3" id="KW-1185">Reference proteome</keyword>
<dbReference type="Pfam" id="PF01041">
    <property type="entry name" value="DegT_DnrJ_EryC1"/>
    <property type="match status" value="1"/>
</dbReference>
<name>A0ABP8MWF3_9BACT</name>
<dbReference type="PIRSF" id="PIRSF000390">
    <property type="entry name" value="PLP_StrS"/>
    <property type="match status" value="1"/>
</dbReference>
<dbReference type="Gene3D" id="3.90.1150.10">
    <property type="entry name" value="Aspartate Aminotransferase, domain 1"/>
    <property type="match status" value="1"/>
</dbReference>
<proteinExistence type="inferred from homology"/>
<evidence type="ECO:0000256" key="1">
    <source>
        <dbReference type="RuleBase" id="RU004508"/>
    </source>
</evidence>
<dbReference type="Proteomes" id="UP001501175">
    <property type="component" value="Unassembled WGS sequence"/>
</dbReference>
<dbReference type="CDD" id="cd00616">
    <property type="entry name" value="AHBA_syn"/>
    <property type="match status" value="1"/>
</dbReference>
<accession>A0ABP8MWF3</accession>
<dbReference type="InterPro" id="IPR000653">
    <property type="entry name" value="DegT/StrS_aminotransferase"/>
</dbReference>
<dbReference type="InterPro" id="IPR015421">
    <property type="entry name" value="PyrdxlP-dep_Trfase_major"/>
</dbReference>
<dbReference type="PANTHER" id="PTHR30244:SF42">
    <property type="entry name" value="UDP-2-ACETAMIDO-2-DEOXY-3-OXO-D-GLUCURONATE AMINOTRANSFERASE"/>
    <property type="match status" value="1"/>
</dbReference>
<sequence>MGTGDPKPLDVMKIASIQMVDLHGQYLRLKADIDAAIQQCLDQTDFINGSFVRQFQQDLAAYLQAERVITCGNGTDALQLAFMALSLQPGDEVLVPAFNYVATAEVLMLLGLVPVWADVDPDTFTLTAETAERALTNRTRALVPVHLFGQCADMDPLLRLASAHNLFVVEDLAQAIGSTYTSADQTVKMAGTLGDAGSLSFFPSKNLGCYGDGGALCTNDPELADRLQMIANHGQRVKYKHELVGVNSRLDTIQAAVLTVKLRHLNEFNQHRQLAASRYDSLLSAIPGIKLPARAPYSTHVFHQYTIRVADDKRDGLQRYLREQGIPSMIYYPMAMHQQPAYASSKSPAGSFPVAEALCRQVLSLPMHTELTQREQEYIGSVIADYMHKR</sequence>
<keyword evidence="1" id="KW-0663">Pyridoxal phosphate</keyword>
<dbReference type="InterPro" id="IPR015422">
    <property type="entry name" value="PyrdxlP-dep_Trfase_small"/>
</dbReference>
<evidence type="ECO:0000313" key="2">
    <source>
        <dbReference type="EMBL" id="GAA4457284.1"/>
    </source>
</evidence>